<dbReference type="AlphaFoldDB" id="A0A2U8DV29"/>
<dbReference type="PANTHER" id="PTHR10587:SF125">
    <property type="entry name" value="POLYSACCHARIDE DEACETYLASE YHEN-RELATED"/>
    <property type="match status" value="1"/>
</dbReference>
<dbReference type="GO" id="GO:0005975">
    <property type="term" value="P:carbohydrate metabolic process"/>
    <property type="evidence" value="ECO:0007669"/>
    <property type="project" value="InterPro"/>
</dbReference>
<dbReference type="PANTHER" id="PTHR10587">
    <property type="entry name" value="GLYCOSYL TRANSFERASE-RELATED"/>
    <property type="match status" value="1"/>
</dbReference>
<evidence type="ECO:0000313" key="3">
    <source>
        <dbReference type="EMBL" id="AWI06255.1"/>
    </source>
</evidence>
<dbReference type="OrthoDB" id="258610at2"/>
<dbReference type="Proteomes" id="UP000244910">
    <property type="component" value="Chromosome"/>
</dbReference>
<dbReference type="PROSITE" id="PS51677">
    <property type="entry name" value="NODB"/>
    <property type="match status" value="1"/>
</dbReference>
<proteinExistence type="predicted"/>
<gene>
    <name evidence="3" type="ORF">B9W14_17670</name>
</gene>
<dbReference type="RefSeq" id="WP_032077422.1">
    <property type="nucleotide sequence ID" value="NZ_CP020953.1"/>
</dbReference>
<feature type="region of interest" description="Disordered" evidence="1">
    <location>
        <begin position="59"/>
        <end position="84"/>
    </location>
</feature>
<dbReference type="Gene3D" id="3.20.20.370">
    <property type="entry name" value="Glycoside hydrolase/deacetylase"/>
    <property type="match status" value="1"/>
</dbReference>
<feature type="domain" description="NodB homology" evidence="2">
    <location>
        <begin position="113"/>
        <end position="315"/>
    </location>
</feature>
<dbReference type="KEGG" id="cdrk:B9W14_17670"/>
<dbReference type="EMBL" id="CP020953">
    <property type="protein sequence ID" value="AWI06255.1"/>
    <property type="molecule type" value="Genomic_DNA"/>
</dbReference>
<dbReference type="SUPFAM" id="SSF88713">
    <property type="entry name" value="Glycoside hydrolase/deacetylase"/>
    <property type="match status" value="1"/>
</dbReference>
<reference evidence="4" key="1">
    <citation type="submission" date="2017-04" db="EMBL/GenBank/DDBJ databases">
        <authorList>
            <person name="Song Y."/>
            <person name="Cho B.-K."/>
        </authorList>
    </citation>
    <scope>NUCLEOTIDE SEQUENCE [LARGE SCALE GENOMIC DNA]</scope>
    <source>
        <strain evidence="4">SL1</strain>
    </source>
</reference>
<dbReference type="InterPro" id="IPR002509">
    <property type="entry name" value="NODB_dom"/>
</dbReference>
<dbReference type="CDD" id="cd10944">
    <property type="entry name" value="CE4_SmPgdA_like"/>
    <property type="match status" value="1"/>
</dbReference>
<name>A0A2U8DV29_9CLOT</name>
<dbReference type="InterPro" id="IPR011330">
    <property type="entry name" value="Glyco_hydro/deAcase_b/a-brl"/>
</dbReference>
<dbReference type="Pfam" id="PF01522">
    <property type="entry name" value="Polysacc_deac_1"/>
    <property type="match status" value="1"/>
</dbReference>
<protein>
    <submittedName>
        <fullName evidence="3">Polysaccharide deacetylase</fullName>
    </submittedName>
</protein>
<dbReference type="GO" id="GO:0016810">
    <property type="term" value="F:hydrolase activity, acting on carbon-nitrogen (but not peptide) bonds"/>
    <property type="evidence" value="ECO:0007669"/>
    <property type="project" value="InterPro"/>
</dbReference>
<organism evidence="3 4">
    <name type="scientific">Clostridium drakei</name>
    <dbReference type="NCBI Taxonomy" id="332101"/>
    <lineage>
        <taxon>Bacteria</taxon>
        <taxon>Bacillati</taxon>
        <taxon>Bacillota</taxon>
        <taxon>Clostridia</taxon>
        <taxon>Eubacteriales</taxon>
        <taxon>Clostridiaceae</taxon>
        <taxon>Clostridium</taxon>
    </lineage>
</organism>
<evidence type="ECO:0000313" key="4">
    <source>
        <dbReference type="Proteomes" id="UP000244910"/>
    </source>
</evidence>
<evidence type="ECO:0000256" key="1">
    <source>
        <dbReference type="SAM" id="MobiDB-lite"/>
    </source>
</evidence>
<evidence type="ECO:0000259" key="2">
    <source>
        <dbReference type="PROSITE" id="PS51677"/>
    </source>
</evidence>
<sequence>MQVKKRRKNKKVKFIRRRLILAFLIIVLILLYKEYKEYNSKIVQANKTIAANKTKTVNNIKSETPSNEEKENHKEDRPKVKRNNVSSEGLKYTYDAKKIKNILDNKEKNDGKKIAFLTFDDGPSVTVTPKILSVLKNYNVKATFCLIGKEINTNEGSKKIVKEIFKEGHALANHTYSHNLKNLYPENKINVEYFMEEVEETNAAIKNIVGQDFNTRVLRMPGGYMSREYYKDPNLEEFNTKLEEKEMYSIDWNAYDFDSEGSKKNASELVSEVIKSVGTKEKIVLLMHDTYGKEETAKALPQIIEYLKGQGYEFRTMS</sequence>
<accession>A0A2U8DV29</accession>
<dbReference type="InterPro" id="IPR050248">
    <property type="entry name" value="Polysacc_deacetylase_ArnD"/>
</dbReference>
<keyword evidence="4" id="KW-1185">Reference proteome</keyword>
<feature type="compositionally biased region" description="Basic and acidic residues" evidence="1">
    <location>
        <begin position="67"/>
        <end position="78"/>
    </location>
</feature>